<feature type="region of interest" description="Disordered" evidence="1">
    <location>
        <begin position="94"/>
        <end position="123"/>
    </location>
</feature>
<feature type="region of interest" description="Disordered" evidence="1">
    <location>
        <begin position="300"/>
        <end position="325"/>
    </location>
</feature>
<sequence length="1616" mass="174210">MATKKKVFVGSVYEFNQLGADELVERFKDAHDDPDDAPFVTYDAANKIFTSETEDRDALPNLLTTVSGYIENQENTQLGIDDEPRLRPMPGCVLSDPMADNSSDDNELLDYHSDEESDDNEDPLQSLQHLTAYWKPRSGDLGILLPAYAQEIRRLTGTEIFVEVAEKRYRLFQGNFKLAREKLLRLEPLLESFQLQRTGLAPVSAGNVLVWPTQYKDARLQFVKITGSHPAYARVIVNKSETTLFRNVIGEIRLINSAFEYEAPGHLYRKGVSPTSQIQASSIWEGYVFKSFGDPSVMNPVISSNPSSENSNSDKGTVKDPNEGRIAEWSTEVVPGADPDIAPEVPAIEPAWHGRRRIIYDTDTDSDEGGRSPALANAQLDGQQDDIPVPGMPPRATTPKPTSDLLSLVSSPPRGTSTNDLESMIRNEPAQAHGLLTSLMAGDEDFLTGDAPPWAEAMARVKAQHAQAIRAASTKSAEPVLQEKLVDFSSPKKVSELVSCTEALAKAEPQHIEVTKAHSIKAATPIPQEKLVDISSPLKVSEPVSSTKALANPEADGSKVIKAASTRPETPKPREKLVDISTPVKVSEPASSAKDIRATGSLAAAMADLHLDEPSKPAAPKSTLSNPTSVKSASSAEDIQATGLPAADMADLQLDEPSKPAAPKSTLSNPASAKPAPPLLDPTTPPRPATADASSPRPAFDPKSYGTPSKKLRRGQNLHAGRHPGNTPRATMQSRGGRGYVNNNVYAQAAARGQFSASNPPREPRAMRGYPFRGSPSRPGVGASRGGRASGSPRVRPADLVDTSLPANPPAPDNGTPRIPPGFEAHVPLVRAETPPPRSRIQTPNIMDEPIEAGPSGQKPPASAASTHRNIRFSDEGSDYVTTKVPKRDVAFLRENALRSAIAAVEAQKEAKAQVQGKSPVPSPGLENKKAEDNDPAPSYHSTMRQQGKNPGKKQPVKNETKAEAAARRAQALLDAHGPVPAKAKAPSSPKSQASKKNSSSTESMSNWKKNQIRKNAPVADDHPKIVEDLSRKQTCDKLVSQLEPLFETCRAFNGRVMFEMAIGQVLVWPGVSLSEQNLYKGSDWEKLFDPTQSKTPCATTFTKIITTNGADIDRALEVKGPMSGAAANDDNASKLWYARPHKQSVTYEFLCQTRTNEDFVILVDESGNHEIRKGYVTIGQVNLHVPASVWDASAMLSGDLKWFSAPEPLEKSAETFAKSLYIVPNRKNLQIVFRQPSDHEVQVRNVIVKRVSYHACRCADKIQLKVVESKSLMFKVHPQDKRLWHGYEATTAENYAKLARDSRIHYEMSVVHTGINDILAENEHLEIGDLTPVETTGKSLLVNNGPAIRSMLDVAMCLVSKIDWLGMHNFGTQPRLDMQKEEQARQIEASLAAQGKSVFPHAEQQPTRVGVASATVSKQQQPQMMMKPAGAVTAATGNLGGLAVLAGVDDKAERVGTPPRAAAAAAGAAGSTPNTAGLLIKPPVPGVRMDTVAEIYQDPEDGYRYMVGMGGARIPVVPRGSGTRSGGSATGTPTGTPTPGPDIDAITRENDNKVSSAASIMPDESASQIGLPAKHQPQQQQPQAQQGQQSASASASPSPLRAPWSTDSNRGVGFW</sequence>
<feature type="region of interest" description="Disordered" evidence="1">
    <location>
        <begin position="545"/>
        <end position="594"/>
    </location>
</feature>
<feature type="compositionally biased region" description="Pro residues" evidence="1">
    <location>
        <begin position="675"/>
        <end position="688"/>
    </location>
</feature>
<feature type="compositionally biased region" description="Low complexity" evidence="1">
    <location>
        <begin position="968"/>
        <end position="1010"/>
    </location>
</feature>
<feature type="compositionally biased region" description="Polar residues" evidence="1">
    <location>
        <begin position="940"/>
        <end position="949"/>
    </location>
</feature>
<feature type="compositionally biased region" description="Low complexity" evidence="1">
    <location>
        <begin position="689"/>
        <end position="698"/>
    </location>
</feature>
<feature type="region of interest" description="Disordered" evidence="1">
    <location>
        <begin position="1517"/>
        <end position="1548"/>
    </location>
</feature>
<feature type="region of interest" description="Disordered" evidence="1">
    <location>
        <begin position="362"/>
        <end position="421"/>
    </location>
</feature>
<feature type="compositionally biased region" description="Low complexity" evidence="1">
    <location>
        <begin position="303"/>
        <end position="313"/>
    </location>
</feature>
<name>A0AAN6IY36_EXODE</name>
<accession>A0AAN6IY36</accession>
<dbReference type="EMBL" id="JAJGCB010000002">
    <property type="protein sequence ID" value="KAJ8994303.1"/>
    <property type="molecule type" value="Genomic_DNA"/>
</dbReference>
<feature type="compositionally biased region" description="Low complexity" evidence="1">
    <location>
        <begin position="773"/>
        <end position="782"/>
    </location>
</feature>
<evidence type="ECO:0000313" key="3">
    <source>
        <dbReference type="Proteomes" id="UP001161757"/>
    </source>
</evidence>
<protein>
    <submittedName>
        <fullName evidence="2">Uncharacterized protein</fullName>
    </submittedName>
</protein>
<feature type="compositionally biased region" description="Polar residues" evidence="1">
    <location>
        <begin position="622"/>
        <end position="637"/>
    </location>
</feature>
<dbReference type="Proteomes" id="UP001161757">
    <property type="component" value="Unassembled WGS sequence"/>
</dbReference>
<feature type="compositionally biased region" description="Basic and acidic residues" evidence="1">
    <location>
        <begin position="316"/>
        <end position="325"/>
    </location>
</feature>
<feature type="region of interest" description="Disordered" evidence="1">
    <location>
        <begin position="911"/>
        <end position="1022"/>
    </location>
</feature>
<feature type="region of interest" description="Disordered" evidence="1">
    <location>
        <begin position="751"/>
        <end position="821"/>
    </location>
</feature>
<feature type="compositionally biased region" description="Basic and acidic residues" evidence="1">
    <location>
        <begin position="569"/>
        <end position="578"/>
    </location>
</feature>
<feature type="compositionally biased region" description="Polar residues" evidence="1">
    <location>
        <begin position="399"/>
        <end position="421"/>
    </location>
</feature>
<evidence type="ECO:0000313" key="2">
    <source>
        <dbReference type="EMBL" id="KAJ8994303.1"/>
    </source>
</evidence>
<feature type="compositionally biased region" description="Low complexity" evidence="1">
    <location>
        <begin position="1577"/>
        <end position="1600"/>
    </location>
</feature>
<gene>
    <name evidence="2" type="ORF">HRR80_001026</name>
</gene>
<proteinExistence type="predicted"/>
<evidence type="ECO:0000256" key="1">
    <source>
        <dbReference type="SAM" id="MobiDB-lite"/>
    </source>
</evidence>
<feature type="compositionally biased region" description="Basic and acidic residues" evidence="1">
    <location>
        <begin position="957"/>
        <end position="967"/>
    </location>
</feature>
<feature type="compositionally biased region" description="Basic residues" evidence="1">
    <location>
        <begin position="710"/>
        <end position="722"/>
    </location>
</feature>
<comment type="caution">
    <text evidence="2">The sequence shown here is derived from an EMBL/GenBank/DDBJ whole genome shotgun (WGS) entry which is preliminary data.</text>
</comment>
<feature type="region of interest" description="Disordered" evidence="1">
    <location>
        <begin position="833"/>
        <end position="887"/>
    </location>
</feature>
<feature type="region of interest" description="Disordered" evidence="1">
    <location>
        <begin position="613"/>
        <end position="739"/>
    </location>
</feature>
<feature type="region of interest" description="Disordered" evidence="1">
    <location>
        <begin position="1567"/>
        <end position="1616"/>
    </location>
</feature>
<reference evidence="2" key="1">
    <citation type="submission" date="2023-01" db="EMBL/GenBank/DDBJ databases">
        <title>Exophiala dermititidis isolated from Cystic Fibrosis Patient.</title>
        <authorList>
            <person name="Kurbessoian T."/>
            <person name="Crocker A."/>
            <person name="Murante D."/>
            <person name="Hogan D.A."/>
            <person name="Stajich J.E."/>
        </authorList>
    </citation>
    <scope>NUCLEOTIDE SEQUENCE</scope>
    <source>
        <strain evidence="2">Ex8</strain>
    </source>
</reference>
<organism evidence="2 3">
    <name type="scientific">Exophiala dermatitidis</name>
    <name type="common">Black yeast-like fungus</name>
    <name type="synonym">Wangiella dermatitidis</name>
    <dbReference type="NCBI Taxonomy" id="5970"/>
    <lineage>
        <taxon>Eukaryota</taxon>
        <taxon>Fungi</taxon>
        <taxon>Dikarya</taxon>
        <taxon>Ascomycota</taxon>
        <taxon>Pezizomycotina</taxon>
        <taxon>Eurotiomycetes</taxon>
        <taxon>Chaetothyriomycetidae</taxon>
        <taxon>Chaetothyriales</taxon>
        <taxon>Herpotrichiellaceae</taxon>
        <taxon>Exophiala</taxon>
    </lineage>
</organism>